<feature type="region of interest" description="Disordered" evidence="1">
    <location>
        <begin position="47"/>
        <end position="66"/>
    </location>
</feature>
<sequence length="66" mass="7447">MRLRRTAGEQLRGSTAETECGGERSLGEATWPGRRCAVAEVWAEQLRPESAARSGRSSREARWWRS</sequence>
<feature type="region of interest" description="Disordered" evidence="1">
    <location>
        <begin position="1"/>
        <end position="30"/>
    </location>
</feature>
<name>A0AAW2RZY7_SESRA</name>
<reference evidence="2" key="2">
    <citation type="journal article" date="2024" name="Plant">
        <title>Genomic evolution and insights into agronomic trait innovations of Sesamum species.</title>
        <authorList>
            <person name="Miao H."/>
            <person name="Wang L."/>
            <person name="Qu L."/>
            <person name="Liu H."/>
            <person name="Sun Y."/>
            <person name="Le M."/>
            <person name="Wang Q."/>
            <person name="Wei S."/>
            <person name="Zheng Y."/>
            <person name="Lin W."/>
            <person name="Duan Y."/>
            <person name="Cao H."/>
            <person name="Xiong S."/>
            <person name="Wang X."/>
            <person name="Wei L."/>
            <person name="Li C."/>
            <person name="Ma Q."/>
            <person name="Ju M."/>
            <person name="Zhao R."/>
            <person name="Li G."/>
            <person name="Mu C."/>
            <person name="Tian Q."/>
            <person name="Mei H."/>
            <person name="Zhang T."/>
            <person name="Gao T."/>
            <person name="Zhang H."/>
        </authorList>
    </citation>
    <scope>NUCLEOTIDE SEQUENCE</scope>
    <source>
        <strain evidence="2">G02</strain>
    </source>
</reference>
<organism evidence="2">
    <name type="scientific">Sesamum radiatum</name>
    <name type="common">Black benniseed</name>
    <dbReference type="NCBI Taxonomy" id="300843"/>
    <lineage>
        <taxon>Eukaryota</taxon>
        <taxon>Viridiplantae</taxon>
        <taxon>Streptophyta</taxon>
        <taxon>Embryophyta</taxon>
        <taxon>Tracheophyta</taxon>
        <taxon>Spermatophyta</taxon>
        <taxon>Magnoliopsida</taxon>
        <taxon>eudicotyledons</taxon>
        <taxon>Gunneridae</taxon>
        <taxon>Pentapetalae</taxon>
        <taxon>asterids</taxon>
        <taxon>lamiids</taxon>
        <taxon>Lamiales</taxon>
        <taxon>Pedaliaceae</taxon>
        <taxon>Sesamum</taxon>
    </lineage>
</organism>
<evidence type="ECO:0000313" key="2">
    <source>
        <dbReference type="EMBL" id="KAL0385810.1"/>
    </source>
</evidence>
<dbReference type="EMBL" id="JACGWJ010000012">
    <property type="protein sequence ID" value="KAL0385810.1"/>
    <property type="molecule type" value="Genomic_DNA"/>
</dbReference>
<feature type="compositionally biased region" description="Basic and acidic residues" evidence="1">
    <location>
        <begin position="57"/>
        <end position="66"/>
    </location>
</feature>
<reference evidence="2" key="1">
    <citation type="submission" date="2020-06" db="EMBL/GenBank/DDBJ databases">
        <authorList>
            <person name="Li T."/>
            <person name="Hu X."/>
            <person name="Zhang T."/>
            <person name="Song X."/>
            <person name="Zhang H."/>
            <person name="Dai N."/>
            <person name="Sheng W."/>
            <person name="Hou X."/>
            <person name="Wei L."/>
        </authorList>
    </citation>
    <scope>NUCLEOTIDE SEQUENCE</scope>
    <source>
        <strain evidence="2">G02</strain>
        <tissue evidence="2">Leaf</tissue>
    </source>
</reference>
<accession>A0AAW2RZY7</accession>
<gene>
    <name evidence="2" type="ORF">Sradi_2975300</name>
</gene>
<protein>
    <submittedName>
        <fullName evidence="2">Uncharacterized protein</fullName>
    </submittedName>
</protein>
<comment type="caution">
    <text evidence="2">The sequence shown here is derived from an EMBL/GenBank/DDBJ whole genome shotgun (WGS) entry which is preliminary data.</text>
</comment>
<proteinExistence type="predicted"/>
<evidence type="ECO:0000256" key="1">
    <source>
        <dbReference type="SAM" id="MobiDB-lite"/>
    </source>
</evidence>
<dbReference type="AlphaFoldDB" id="A0AAW2RZY7"/>